<dbReference type="InterPro" id="IPR029058">
    <property type="entry name" value="AB_hydrolase_fold"/>
</dbReference>
<dbReference type="PANTHER" id="PTHR48081:SF8">
    <property type="entry name" value="ALPHA_BETA HYDROLASE FOLD-3 DOMAIN-CONTAINING PROTEIN-RELATED"/>
    <property type="match status" value="1"/>
</dbReference>
<dbReference type="Proteomes" id="UP000319298">
    <property type="component" value="Chromosome"/>
</dbReference>
<evidence type="ECO:0000259" key="2">
    <source>
        <dbReference type="Pfam" id="PF07859"/>
    </source>
</evidence>
<evidence type="ECO:0000256" key="1">
    <source>
        <dbReference type="ARBA" id="ARBA00022801"/>
    </source>
</evidence>
<evidence type="ECO:0000313" key="4">
    <source>
        <dbReference type="Proteomes" id="UP000319298"/>
    </source>
</evidence>
<keyword evidence="4" id="KW-1185">Reference proteome</keyword>
<reference evidence="3 4" key="2">
    <citation type="journal article" date="2020" name="Int. J. Syst. Evol. Microbiol.">
        <title>Description and complete genome sequences of Bradyrhizobium symbiodeficiens sp. nov., a non-symbiotic bacterium associated with legumes native to Canada.</title>
        <authorList>
            <person name="Bromfield E.S.P."/>
            <person name="Cloutier S."/>
            <person name="Nguyen H.D.T."/>
        </authorList>
    </citation>
    <scope>NUCLEOTIDE SEQUENCE [LARGE SCALE GENOMIC DNA]</scope>
    <source>
        <strain evidence="3 4">65S1MB</strain>
    </source>
</reference>
<dbReference type="SUPFAM" id="SSF53474">
    <property type="entry name" value="alpha/beta-Hydrolases"/>
    <property type="match status" value="1"/>
</dbReference>
<feature type="domain" description="Alpha/beta hydrolase fold-3" evidence="2">
    <location>
        <begin position="92"/>
        <end position="302"/>
    </location>
</feature>
<dbReference type="InterPro" id="IPR050300">
    <property type="entry name" value="GDXG_lipolytic_enzyme"/>
</dbReference>
<dbReference type="EMBL" id="CP041090">
    <property type="protein sequence ID" value="QDF42290.2"/>
    <property type="molecule type" value="Genomic_DNA"/>
</dbReference>
<sequence>MRKLTMENVDMTDEAGTRHLIDPELLPGLEMLPAFQFSVERLAAIRQGLSGSFPRTADAPIAPVEKVINGPGGALDVFWYDPSPGTRDRPALLHIHGGGMVVGSARQMQHGPSTLAASLGIPVASVEYRLAPEIPFPGPQEDCYAAVAWLAGAGLELGVDPGRIGVVGESAGGGLAAAVAQMARDRAGPALAAQILVYPMLDYRVGGETDPWRNRYTGEFVWTRENNQFGWQSLRADYHPEDARKGWFSPSLADDLACLPPAWIGVGDLDLLFDEDLDYARRLVAAGVPVELHAYPGAFHGLNLLGGAQVAKDFNRNMLSGTARLLGLGTRADTA</sequence>
<gene>
    <name evidence="3" type="ORF">FJN17_07925</name>
</gene>
<dbReference type="Pfam" id="PF07859">
    <property type="entry name" value="Abhydrolase_3"/>
    <property type="match status" value="1"/>
</dbReference>
<proteinExistence type="predicted"/>
<dbReference type="InterPro" id="IPR013094">
    <property type="entry name" value="AB_hydrolase_3"/>
</dbReference>
<dbReference type="Gene3D" id="3.40.50.1820">
    <property type="entry name" value="alpha/beta hydrolase"/>
    <property type="match status" value="1"/>
</dbReference>
<protein>
    <submittedName>
        <fullName evidence="3">Alpha/beta hydrolase</fullName>
    </submittedName>
</protein>
<reference evidence="4" key="1">
    <citation type="submission" date="2019-06" db="EMBL/GenBank/DDBJ databases">
        <title>Whole-Genome Sequence of Bradyrhizobium sp. 3 Strain 65S1MB.</title>
        <authorList>
            <person name="Bromfield E.S.P."/>
            <person name="Cloutier S."/>
            <person name="Nguyen H.D.T."/>
        </authorList>
    </citation>
    <scope>NUCLEOTIDE SEQUENCE [LARGE SCALE GENOMIC DNA]</scope>
    <source>
        <strain evidence="4">65S1MB</strain>
    </source>
</reference>
<organism evidence="3 4">
    <name type="scientific">Bradyrhizobium symbiodeficiens</name>
    <dbReference type="NCBI Taxonomy" id="1404367"/>
    <lineage>
        <taxon>Bacteria</taxon>
        <taxon>Pseudomonadati</taxon>
        <taxon>Pseudomonadota</taxon>
        <taxon>Alphaproteobacteria</taxon>
        <taxon>Hyphomicrobiales</taxon>
        <taxon>Nitrobacteraceae</taxon>
        <taxon>Bradyrhizobium</taxon>
    </lineage>
</organism>
<name>A0ABX5WG47_9BRAD</name>
<dbReference type="RefSeq" id="WP_210243935.1">
    <property type="nucleotide sequence ID" value="NZ_CP041090.2"/>
</dbReference>
<evidence type="ECO:0000313" key="3">
    <source>
        <dbReference type="EMBL" id="QDF42290.2"/>
    </source>
</evidence>
<accession>A0ABX5WG47</accession>
<dbReference type="PANTHER" id="PTHR48081">
    <property type="entry name" value="AB HYDROLASE SUPERFAMILY PROTEIN C4A8.06C"/>
    <property type="match status" value="1"/>
</dbReference>
<dbReference type="GO" id="GO:0016787">
    <property type="term" value="F:hydrolase activity"/>
    <property type="evidence" value="ECO:0007669"/>
    <property type="project" value="UniProtKB-KW"/>
</dbReference>
<keyword evidence="1 3" id="KW-0378">Hydrolase</keyword>